<dbReference type="InterPro" id="IPR028204">
    <property type="entry name" value="Tricorn_C1"/>
</dbReference>
<organism evidence="4 5">
    <name type="scientific">Nonomuraea pusilla</name>
    <dbReference type="NCBI Taxonomy" id="46177"/>
    <lineage>
        <taxon>Bacteria</taxon>
        <taxon>Bacillati</taxon>
        <taxon>Actinomycetota</taxon>
        <taxon>Actinomycetes</taxon>
        <taxon>Streptosporangiales</taxon>
        <taxon>Streptosporangiaceae</taxon>
        <taxon>Nonomuraea</taxon>
    </lineage>
</organism>
<dbReference type="STRING" id="46177.SAMN05660976_05104"/>
<protein>
    <submittedName>
        <fullName evidence="4">Peptidase family S41</fullName>
    </submittedName>
</protein>
<feature type="compositionally biased region" description="Basic and acidic residues" evidence="1">
    <location>
        <begin position="450"/>
        <end position="460"/>
    </location>
</feature>
<dbReference type="RefSeq" id="WP_218154044.1">
    <property type="nucleotide sequence ID" value="NZ_FOBF01000013.1"/>
</dbReference>
<feature type="domain" description="Tail specific protease" evidence="3">
    <location>
        <begin position="206"/>
        <end position="424"/>
    </location>
</feature>
<reference evidence="4 5" key="1">
    <citation type="submission" date="2016-10" db="EMBL/GenBank/DDBJ databases">
        <authorList>
            <person name="de Groot N.N."/>
        </authorList>
    </citation>
    <scope>NUCLEOTIDE SEQUENCE [LARGE SCALE GENOMIC DNA]</scope>
    <source>
        <strain evidence="4 5">DSM 43357</strain>
    </source>
</reference>
<keyword evidence="5" id="KW-1185">Reference proteome</keyword>
<dbReference type="InterPro" id="IPR005151">
    <property type="entry name" value="Tail-specific_protease"/>
</dbReference>
<evidence type="ECO:0000313" key="4">
    <source>
        <dbReference type="EMBL" id="SEM42648.1"/>
    </source>
</evidence>
<dbReference type="SMART" id="SM00245">
    <property type="entry name" value="TSPc"/>
    <property type="match status" value="1"/>
</dbReference>
<proteinExistence type="predicted"/>
<keyword evidence="2" id="KW-0732">Signal</keyword>
<evidence type="ECO:0000256" key="1">
    <source>
        <dbReference type="SAM" id="MobiDB-lite"/>
    </source>
</evidence>
<dbReference type="CDD" id="cd07563">
    <property type="entry name" value="Peptidase_S41_IRBP"/>
    <property type="match status" value="1"/>
</dbReference>
<feature type="region of interest" description="Disordered" evidence="1">
    <location>
        <begin position="450"/>
        <end position="472"/>
    </location>
</feature>
<dbReference type="GO" id="GO:0008236">
    <property type="term" value="F:serine-type peptidase activity"/>
    <property type="evidence" value="ECO:0007669"/>
    <property type="project" value="InterPro"/>
</dbReference>
<dbReference type="Proteomes" id="UP000198953">
    <property type="component" value="Unassembled WGS sequence"/>
</dbReference>
<dbReference type="PANTHER" id="PTHR11261">
    <property type="entry name" value="INTERPHOTORECEPTOR RETINOID-BINDING PROTEIN"/>
    <property type="match status" value="1"/>
</dbReference>
<evidence type="ECO:0000256" key="2">
    <source>
        <dbReference type="SAM" id="SignalP"/>
    </source>
</evidence>
<dbReference type="PANTHER" id="PTHR11261:SF3">
    <property type="entry name" value="RETINOL-BINDING PROTEIN 3"/>
    <property type="match status" value="1"/>
</dbReference>
<evidence type="ECO:0000313" key="5">
    <source>
        <dbReference type="Proteomes" id="UP000198953"/>
    </source>
</evidence>
<dbReference type="InterPro" id="IPR029045">
    <property type="entry name" value="ClpP/crotonase-like_dom_sf"/>
</dbReference>
<dbReference type="SUPFAM" id="SSF52096">
    <property type="entry name" value="ClpP/crotonase"/>
    <property type="match status" value="1"/>
</dbReference>
<dbReference type="GO" id="GO:0006508">
    <property type="term" value="P:proteolysis"/>
    <property type="evidence" value="ECO:0007669"/>
    <property type="project" value="InterPro"/>
</dbReference>
<name>A0A1H7YBD5_9ACTN</name>
<feature type="chain" id="PRO_5011714760" evidence="2">
    <location>
        <begin position="24"/>
        <end position="472"/>
    </location>
</feature>
<dbReference type="Pfam" id="PF14684">
    <property type="entry name" value="Tricorn_C1"/>
    <property type="match status" value="1"/>
</dbReference>
<gene>
    <name evidence="4" type="ORF">SAMN05660976_05104</name>
</gene>
<dbReference type="Gene3D" id="3.90.226.10">
    <property type="entry name" value="2-enoyl-CoA Hydratase, Chain A, domain 1"/>
    <property type="match status" value="1"/>
</dbReference>
<dbReference type="Pfam" id="PF03572">
    <property type="entry name" value="Peptidase_S41"/>
    <property type="match status" value="1"/>
</dbReference>
<sequence>MPRLGLTAAILLAASLVPVRADAAAGPRLEGLWRTEGYGLVLSVEGSTVTLLQTTAISCLRLDQGERVAPSTYRLSDGTTTISLRVDRGRPGRGIMRAGGSTGYRSMTRLRALPEPCGRKQPSGPLGTFDVFWQTFAENYPFFRRRHIDWAAARQRYRPLVTEKTLFGILRDMIRPLHDAHTAVIAGDRVFMGQRPGTRNTTVAFGARTKAYIQRRDLHGAGRDHAAGQLTYADLPDGLGYLRVAGFYGYTDGEDLDYPADRRALTRALDAILTPGRAPRGLVIDVRFNPGGFDALALQLASRLTARPYVAYSKRARDDPRDPTSFTPPQPITVTPARAHRYTGPIALLTSGTTNSAGETFTQALMDRPGGVVRIGQNTQGVFSDVMECPLPNGWTFWVPNEEYLTREGTTFDGTGIPPDLRTPVFTPAEFAEGRDSAFDRAVAVLSKRAPSDHGAREVHAGGPSSAAWARN</sequence>
<feature type="signal peptide" evidence="2">
    <location>
        <begin position="1"/>
        <end position="23"/>
    </location>
</feature>
<evidence type="ECO:0000259" key="3">
    <source>
        <dbReference type="SMART" id="SM00245"/>
    </source>
</evidence>
<dbReference type="EMBL" id="FOBF01000013">
    <property type="protein sequence ID" value="SEM42648.1"/>
    <property type="molecule type" value="Genomic_DNA"/>
</dbReference>
<accession>A0A1H7YBD5</accession>
<dbReference type="Gene3D" id="3.30.750.44">
    <property type="match status" value="1"/>
</dbReference>
<dbReference type="AlphaFoldDB" id="A0A1H7YBD5"/>